<dbReference type="Gene3D" id="2.30.38.10">
    <property type="entry name" value="Luciferase, Domain 3"/>
    <property type="match status" value="1"/>
</dbReference>
<dbReference type="EMBL" id="JAHXRI010000013">
    <property type="protein sequence ID" value="MBZ1351817.1"/>
    <property type="molecule type" value="Genomic_DNA"/>
</dbReference>
<comment type="cofactor">
    <cofactor evidence="1">
        <name>pantetheine 4'-phosphate</name>
        <dbReference type="ChEBI" id="CHEBI:47942"/>
    </cofactor>
</comment>
<dbReference type="Gene3D" id="3.30.559.10">
    <property type="entry name" value="Chloramphenicol acetyltransferase-like domain"/>
    <property type="match status" value="1"/>
</dbReference>
<dbReference type="SUPFAM" id="SSF52777">
    <property type="entry name" value="CoA-dependent acyltransferases"/>
    <property type="match status" value="2"/>
</dbReference>
<comment type="caution">
    <text evidence="5">The sequence shown here is derived from an EMBL/GenBank/DDBJ whole genome shotgun (WGS) entry which is preliminary data.</text>
</comment>
<dbReference type="CDD" id="cd19531">
    <property type="entry name" value="LCL_NRPS-like"/>
    <property type="match status" value="1"/>
</dbReference>
<dbReference type="FunFam" id="1.10.1200.10:FF:000005">
    <property type="entry name" value="Nonribosomal peptide synthetase 1"/>
    <property type="match status" value="1"/>
</dbReference>
<gene>
    <name evidence="5" type="ORF">KZZ10_14330</name>
</gene>
<dbReference type="Pfam" id="PF00668">
    <property type="entry name" value="Condensation"/>
    <property type="match status" value="1"/>
</dbReference>
<dbReference type="InterPro" id="IPR009081">
    <property type="entry name" value="PP-bd_ACP"/>
</dbReference>
<evidence type="ECO:0000256" key="1">
    <source>
        <dbReference type="ARBA" id="ARBA00001957"/>
    </source>
</evidence>
<evidence type="ECO:0000259" key="4">
    <source>
        <dbReference type="PROSITE" id="PS50075"/>
    </source>
</evidence>
<dbReference type="InterPro" id="IPR000873">
    <property type="entry name" value="AMP-dep_synth/lig_dom"/>
</dbReference>
<feature type="non-terminal residue" evidence="5">
    <location>
        <position position="1077"/>
    </location>
</feature>
<sequence length="1077" mass="115786">LVAYLVASSGAVVGTAADTSIPEASALRSTLSSTLPDYMVPAAFVVLDSLPLTPNGKLDVRALPAPEITDAGEYRAPVTEHEQLVANLFAELTGATRVGLDDSFFALGGHSLLAMRLLSQLRTRTGLELALRVLFEHPTVAGVAQALDQVQAEAQILAASGAVSVSRPPIIAGLGVLNPDTDGTQRVLSYGQIRLWTLTQIEGASGNYNMPTTLRLSGVLQSQALERALVDVIERHEPLRTVIANEDGAPVGYVRALEAQTTLLEYEDLSSLQEPEREAALEQITARDSITHFDLSRDLMIWARLIKLNGDQHILTLVMHHIAGDGVSMGVFCKELTQAYGARAQDQAPGWTPLAVSYADHAAWQRAWLEDSGELARQSQSWQAQLAGIPERLSLPTDYPREAGRSRAARYLPIEISAQTTAQLQALANRHQTTLFTVLIALYGTLLGRLANQSDVVIGSPVAGRTTEQADGLIGFFINTLALRVDSSGHPDLNTLMERVKGSVNHALTHQDLPFERLVEDLGVTRSLSHTPVYQASLTWQTQEAAELSLGGLTIESMPVALEQAKSDLALYLTPMPNGCISGMVEYDASLFAEGRVAQWATWFVRTLDQVEGLGQTATPVDTLSLIDQTERQQVLELFNRTQELDISLDGPGTAVTTLPELFEQQVARTPEAIALVSGDEQLSYSELDARANQLARHLLALGVRTEDVVAILLDRSVGMIVSMLAVLKAGAAYLPMDPSYPRERLSFMLTDSCASALISTSSLLDEAELEAPLTIRLDDYVLEVILEQYPSHAITDSERSTTLAPQNLAYLIYTSGSSGTPKGAGNTHQGAGNLVGELITAHAHNTNARVLQFASFAFDASFSEVMPALASGATLYLIDDAAVRTDPRALGRFIAEHRITLATLPPVILPEIPIEDLACLQTLVVAGEACSPALVKRHAKHCNMLNGYGPTEASVCVTIAGPLDPQMDAAALVPIGRPIQNTQIYILDGSLNPLPVGLAGELYIAGAGLARGYLGRAGLTAERFVANPFTPGARMYRSGDLARWTEDGVLEYLGRADAQVKIRGFRIELGEIEAAL</sequence>
<dbReference type="InterPro" id="IPR001242">
    <property type="entry name" value="Condensation_dom"/>
</dbReference>
<protein>
    <submittedName>
        <fullName evidence="5">Amino acid adenylation domain-containing protein</fullName>
    </submittedName>
</protein>
<evidence type="ECO:0000313" key="5">
    <source>
        <dbReference type="EMBL" id="MBZ1351817.1"/>
    </source>
</evidence>
<reference evidence="5" key="1">
    <citation type="submission" date="2021-07" db="EMBL/GenBank/DDBJ databases">
        <title>New genus and species of the family Alcaligenaceae.</title>
        <authorList>
            <person name="Hahn M.W."/>
        </authorList>
    </citation>
    <scope>NUCLEOTIDE SEQUENCE</scope>
    <source>
        <strain evidence="5">LF4-65</strain>
    </source>
</reference>
<dbReference type="GO" id="GO:0005829">
    <property type="term" value="C:cytosol"/>
    <property type="evidence" value="ECO:0007669"/>
    <property type="project" value="TreeGrafter"/>
</dbReference>
<dbReference type="Gene3D" id="3.30.300.30">
    <property type="match status" value="2"/>
</dbReference>
<dbReference type="Gene3D" id="3.40.50.1820">
    <property type="entry name" value="alpha/beta hydrolase"/>
    <property type="match status" value="1"/>
</dbReference>
<dbReference type="InterPro" id="IPR036736">
    <property type="entry name" value="ACP-like_sf"/>
</dbReference>
<dbReference type="GO" id="GO:0009366">
    <property type="term" value="C:enterobactin synthetase complex"/>
    <property type="evidence" value="ECO:0007669"/>
    <property type="project" value="TreeGrafter"/>
</dbReference>
<dbReference type="PANTHER" id="PTHR45527:SF1">
    <property type="entry name" value="FATTY ACID SYNTHASE"/>
    <property type="match status" value="1"/>
</dbReference>
<dbReference type="GO" id="GO:0009239">
    <property type="term" value="P:enterobactin biosynthetic process"/>
    <property type="evidence" value="ECO:0007669"/>
    <property type="project" value="TreeGrafter"/>
</dbReference>
<name>A0A953T6A2_9BURK</name>
<dbReference type="GO" id="GO:0047527">
    <property type="term" value="F:2,3-dihydroxybenzoate-serine ligase activity"/>
    <property type="evidence" value="ECO:0007669"/>
    <property type="project" value="TreeGrafter"/>
</dbReference>
<dbReference type="FunFam" id="3.40.50.12780:FF:000012">
    <property type="entry name" value="Non-ribosomal peptide synthetase"/>
    <property type="match status" value="1"/>
</dbReference>
<dbReference type="Proteomes" id="UP000739565">
    <property type="component" value="Unassembled WGS sequence"/>
</dbReference>
<dbReference type="InterPro" id="IPR006162">
    <property type="entry name" value="Ppantetheine_attach_site"/>
</dbReference>
<dbReference type="PANTHER" id="PTHR45527">
    <property type="entry name" value="NONRIBOSOMAL PEPTIDE SYNTHETASE"/>
    <property type="match status" value="1"/>
</dbReference>
<feature type="non-terminal residue" evidence="5">
    <location>
        <position position="1"/>
    </location>
</feature>
<organism evidence="5 6">
    <name type="scientific">Zwartia hollandica</name>
    <dbReference type="NCBI Taxonomy" id="324606"/>
    <lineage>
        <taxon>Bacteria</taxon>
        <taxon>Pseudomonadati</taxon>
        <taxon>Pseudomonadota</taxon>
        <taxon>Betaproteobacteria</taxon>
        <taxon>Burkholderiales</taxon>
        <taxon>Alcaligenaceae</taxon>
        <taxon>Zwartia</taxon>
    </lineage>
</organism>
<dbReference type="InterPro" id="IPR010071">
    <property type="entry name" value="AA_adenyl_dom"/>
</dbReference>
<dbReference type="Gene3D" id="3.30.559.30">
    <property type="entry name" value="Nonribosomal peptide synthetase, condensation domain"/>
    <property type="match status" value="1"/>
</dbReference>
<dbReference type="SMART" id="SM00823">
    <property type="entry name" value="PKS_PP"/>
    <property type="match status" value="1"/>
</dbReference>
<dbReference type="PROSITE" id="PS00012">
    <property type="entry name" value="PHOSPHOPANTETHEINE"/>
    <property type="match status" value="1"/>
</dbReference>
<dbReference type="InterPro" id="IPR020845">
    <property type="entry name" value="AMP-binding_CS"/>
</dbReference>
<dbReference type="InterPro" id="IPR029058">
    <property type="entry name" value="AB_hydrolase_fold"/>
</dbReference>
<dbReference type="InterPro" id="IPR045851">
    <property type="entry name" value="AMP-bd_C_sf"/>
</dbReference>
<dbReference type="GO" id="GO:0043041">
    <property type="term" value="P:amino acid activation for nonribosomal peptide biosynthetic process"/>
    <property type="evidence" value="ECO:0007669"/>
    <property type="project" value="TreeGrafter"/>
</dbReference>
<proteinExistence type="predicted"/>
<dbReference type="NCBIfam" id="TIGR01733">
    <property type="entry name" value="AA-adenyl-dom"/>
    <property type="match status" value="1"/>
</dbReference>
<evidence type="ECO:0000256" key="3">
    <source>
        <dbReference type="ARBA" id="ARBA00022553"/>
    </source>
</evidence>
<evidence type="ECO:0000313" key="6">
    <source>
        <dbReference type="Proteomes" id="UP000739565"/>
    </source>
</evidence>
<keyword evidence="2" id="KW-0596">Phosphopantetheine</keyword>
<dbReference type="PROSITE" id="PS00455">
    <property type="entry name" value="AMP_BINDING"/>
    <property type="match status" value="1"/>
</dbReference>
<dbReference type="RefSeq" id="WP_259662232.1">
    <property type="nucleotide sequence ID" value="NZ_JAHXRI010000013.1"/>
</dbReference>
<feature type="domain" description="Carrier" evidence="4">
    <location>
        <begin position="76"/>
        <end position="151"/>
    </location>
</feature>
<dbReference type="InterPro" id="IPR023213">
    <property type="entry name" value="CAT-like_dom_sf"/>
</dbReference>
<accession>A0A953T6A2</accession>
<dbReference type="FunFam" id="3.40.50.980:FF:000001">
    <property type="entry name" value="Non-ribosomal peptide synthetase"/>
    <property type="match status" value="1"/>
</dbReference>
<dbReference type="SUPFAM" id="SSF56801">
    <property type="entry name" value="Acetyl-CoA synthetase-like"/>
    <property type="match status" value="2"/>
</dbReference>
<dbReference type="AlphaFoldDB" id="A0A953T6A2"/>
<dbReference type="GO" id="GO:0031177">
    <property type="term" value="F:phosphopantetheine binding"/>
    <property type="evidence" value="ECO:0007669"/>
    <property type="project" value="InterPro"/>
</dbReference>
<dbReference type="CDD" id="cd05930">
    <property type="entry name" value="A_NRPS"/>
    <property type="match status" value="1"/>
</dbReference>
<dbReference type="FunFam" id="2.30.38.10:FF:000001">
    <property type="entry name" value="Non-ribosomal peptide synthetase PvdI"/>
    <property type="match status" value="1"/>
</dbReference>
<keyword evidence="6" id="KW-1185">Reference proteome</keyword>
<evidence type="ECO:0000256" key="2">
    <source>
        <dbReference type="ARBA" id="ARBA00022450"/>
    </source>
</evidence>
<keyword evidence="3" id="KW-0597">Phosphoprotein</keyword>
<dbReference type="PROSITE" id="PS50075">
    <property type="entry name" value="CARRIER"/>
    <property type="match status" value="1"/>
</dbReference>
<dbReference type="Gene3D" id="3.40.50.980">
    <property type="match status" value="2"/>
</dbReference>
<dbReference type="SUPFAM" id="SSF47336">
    <property type="entry name" value="ACP-like"/>
    <property type="match status" value="1"/>
</dbReference>
<dbReference type="Pfam" id="PF00501">
    <property type="entry name" value="AMP-binding"/>
    <property type="match status" value="1"/>
</dbReference>
<dbReference type="Pfam" id="PF00550">
    <property type="entry name" value="PP-binding"/>
    <property type="match status" value="1"/>
</dbReference>
<dbReference type="InterPro" id="IPR020806">
    <property type="entry name" value="PKS_PP-bd"/>
</dbReference>